<feature type="transmembrane region" description="Helical" evidence="8">
    <location>
        <begin position="151"/>
        <end position="170"/>
    </location>
</feature>
<protein>
    <submittedName>
        <fullName evidence="12">Mechanosensitive ion channel</fullName>
    </submittedName>
</protein>
<dbReference type="GO" id="GO:0005886">
    <property type="term" value="C:plasma membrane"/>
    <property type="evidence" value="ECO:0007669"/>
    <property type="project" value="UniProtKB-SubCell"/>
</dbReference>
<feature type="transmembrane region" description="Helical" evidence="8">
    <location>
        <begin position="371"/>
        <end position="394"/>
    </location>
</feature>
<dbReference type="Proteomes" id="UP001239782">
    <property type="component" value="Chromosome"/>
</dbReference>
<feature type="coiled-coil region" evidence="7">
    <location>
        <begin position="89"/>
        <end position="116"/>
    </location>
</feature>
<feature type="transmembrane region" description="Helical" evidence="8">
    <location>
        <begin position="182"/>
        <end position="201"/>
    </location>
</feature>
<keyword evidence="6 8" id="KW-0472">Membrane</keyword>
<keyword evidence="3" id="KW-1003">Cell membrane</keyword>
<evidence type="ECO:0000256" key="7">
    <source>
        <dbReference type="SAM" id="Coils"/>
    </source>
</evidence>
<dbReference type="Gene3D" id="3.30.70.100">
    <property type="match status" value="1"/>
</dbReference>
<keyword evidence="13" id="KW-1185">Reference proteome</keyword>
<evidence type="ECO:0000313" key="13">
    <source>
        <dbReference type="Proteomes" id="UP001239782"/>
    </source>
</evidence>
<dbReference type="InterPro" id="IPR049278">
    <property type="entry name" value="MS_channel_C"/>
</dbReference>
<evidence type="ECO:0000256" key="5">
    <source>
        <dbReference type="ARBA" id="ARBA00022989"/>
    </source>
</evidence>
<keyword evidence="5 8" id="KW-1133">Transmembrane helix</keyword>
<comment type="similarity">
    <text evidence="2">Belongs to the MscS (TC 1.A.23) family.</text>
</comment>
<evidence type="ECO:0000256" key="3">
    <source>
        <dbReference type="ARBA" id="ARBA00022475"/>
    </source>
</evidence>
<dbReference type="PANTHER" id="PTHR30347:SF1">
    <property type="entry name" value="MECHANOSENSITIVE CHANNEL MSCK"/>
    <property type="match status" value="1"/>
</dbReference>
<evidence type="ECO:0000259" key="11">
    <source>
        <dbReference type="Pfam" id="PF21082"/>
    </source>
</evidence>
<feature type="transmembrane region" description="Helical" evidence="8">
    <location>
        <begin position="484"/>
        <end position="513"/>
    </location>
</feature>
<dbReference type="KEGG" id="plei:Q9312_11095"/>
<keyword evidence="4 8" id="KW-0812">Transmembrane</keyword>
<feature type="transmembrane region" description="Helical" evidence="8">
    <location>
        <begin position="414"/>
        <end position="436"/>
    </location>
</feature>
<feature type="domain" description="Mechanosensitive ion channel MscS C-terminal" evidence="11">
    <location>
        <begin position="574"/>
        <end position="660"/>
    </location>
</feature>
<evidence type="ECO:0000259" key="10">
    <source>
        <dbReference type="Pfam" id="PF00924"/>
    </source>
</evidence>
<keyword evidence="9" id="KW-0732">Signal</keyword>
<dbReference type="AlphaFoldDB" id="A0AA51RQI7"/>
<evidence type="ECO:0000256" key="1">
    <source>
        <dbReference type="ARBA" id="ARBA00004651"/>
    </source>
</evidence>
<dbReference type="InterPro" id="IPR052702">
    <property type="entry name" value="MscS-like_channel"/>
</dbReference>
<feature type="transmembrane region" description="Helical" evidence="8">
    <location>
        <begin position="457"/>
        <end position="478"/>
    </location>
</feature>
<feature type="transmembrane region" description="Helical" evidence="8">
    <location>
        <begin position="264"/>
        <end position="282"/>
    </location>
</feature>
<dbReference type="Pfam" id="PF21082">
    <property type="entry name" value="MS_channel_3rd"/>
    <property type="match status" value="1"/>
</dbReference>
<gene>
    <name evidence="12" type="ORF">Q9312_11095</name>
</gene>
<feature type="signal peptide" evidence="9">
    <location>
        <begin position="1"/>
        <end position="20"/>
    </location>
</feature>
<reference evidence="12 13" key="1">
    <citation type="submission" date="2023-08" db="EMBL/GenBank/DDBJ databases">
        <title>Pleionea litopenaei sp. nov., isolated from stomach of juvenile Litopenaeus vannamei.</title>
        <authorList>
            <person name="Rho A.M."/>
            <person name="Hwang C.Y."/>
        </authorList>
    </citation>
    <scope>NUCLEOTIDE SEQUENCE [LARGE SCALE GENOMIC DNA]</scope>
    <source>
        <strain evidence="12 13">HL-JVS1</strain>
    </source>
</reference>
<dbReference type="Gene3D" id="2.30.30.60">
    <property type="match status" value="1"/>
</dbReference>
<feature type="transmembrane region" description="Helical" evidence="8">
    <location>
        <begin position="331"/>
        <end position="350"/>
    </location>
</feature>
<comment type="subcellular location">
    <subcellularLocation>
        <location evidence="1">Cell membrane</location>
        <topology evidence="1">Multi-pass membrane protein</topology>
    </subcellularLocation>
</comment>
<accession>A0AA51RQI7</accession>
<dbReference type="RefSeq" id="WP_309200914.1">
    <property type="nucleotide sequence ID" value="NZ_CP133548.1"/>
</dbReference>
<dbReference type="EMBL" id="CP133548">
    <property type="protein sequence ID" value="WMS85761.1"/>
    <property type="molecule type" value="Genomic_DNA"/>
</dbReference>
<sequence length="677" mass="76312">MDLLRRLLLLSTVFCQLSFAAINYDEPIDTDNVKKQQQAISALTTKLGQQLTEQQLQDILFQLNLSSGRVSACIQSHQAGSNESISEIEAALLAQCEDMADQIDTLKQELNSQLNRYSFERYKSRLGGVFSDHSSNDSTISIQKIFADKSLTLALASIIFYAVFWILLKLLSDKFSSLKSHWVTTAILGIGFLGYLLLWFYDNKASTTLEYWFGITMASLLFFSWQANFKWPYFISTTMVVGTLTLTHNHFLAANSNPILVTPYHFDSMMLVAWLICYRLLFRHLSSTANYWFYSATSLLLLLDLFGYHAISHQVTLSLLVIRLSWQTVHLIYRALPSLVGKAYQLMTYLKWVKVAQCNLDTLPGRSWVNWGLATYVFLTIFITQLPLLGLPLYYSDQLAFAIKNDFSIGTINISIYSLVTGIVIFGLLLSLSKILQSFLEHRVTRNNDSNANEAMAAIFWYSAVVTSALVALSIAGFSVQNLALVAGAFSIGIGFGLQNIVSNFVSGLILLIERPIKKGDWVVIGSTEGLVKKVSIRATEIQTFDRADIIVPNSDLITNQVTNWMLNDRIGRIKIPVGVAYGSPTDKVKEILLNIASNHSDLIQDQDRYPIHIIFSNFGDSSLDFEIRAFLHDIANLHKVRSELNFAIDAAFRENNIEIPFPQRDLHIRSDDTRKE</sequence>
<evidence type="ECO:0000256" key="4">
    <source>
        <dbReference type="ARBA" id="ARBA00022692"/>
    </source>
</evidence>
<dbReference type="InterPro" id="IPR010920">
    <property type="entry name" value="LSM_dom_sf"/>
</dbReference>
<evidence type="ECO:0000256" key="6">
    <source>
        <dbReference type="ARBA" id="ARBA00023136"/>
    </source>
</evidence>
<evidence type="ECO:0000256" key="2">
    <source>
        <dbReference type="ARBA" id="ARBA00008017"/>
    </source>
</evidence>
<dbReference type="Pfam" id="PF00924">
    <property type="entry name" value="MS_channel_2nd"/>
    <property type="match status" value="1"/>
</dbReference>
<evidence type="ECO:0000313" key="12">
    <source>
        <dbReference type="EMBL" id="WMS85761.1"/>
    </source>
</evidence>
<name>A0AA51RQI7_9GAMM</name>
<dbReference type="GO" id="GO:0008381">
    <property type="term" value="F:mechanosensitive monoatomic ion channel activity"/>
    <property type="evidence" value="ECO:0007669"/>
    <property type="project" value="UniProtKB-ARBA"/>
</dbReference>
<dbReference type="SUPFAM" id="SSF82689">
    <property type="entry name" value="Mechanosensitive channel protein MscS (YggB), C-terminal domain"/>
    <property type="match status" value="1"/>
</dbReference>
<dbReference type="PANTHER" id="PTHR30347">
    <property type="entry name" value="POTASSIUM CHANNEL RELATED"/>
    <property type="match status" value="1"/>
</dbReference>
<feature type="transmembrane region" description="Helical" evidence="8">
    <location>
        <begin position="291"/>
        <end position="311"/>
    </location>
</feature>
<feature type="transmembrane region" description="Helical" evidence="8">
    <location>
        <begin position="207"/>
        <end position="225"/>
    </location>
</feature>
<organism evidence="12 13">
    <name type="scientific">Pleionea litopenaei</name>
    <dbReference type="NCBI Taxonomy" id="3070815"/>
    <lineage>
        <taxon>Bacteria</taxon>
        <taxon>Pseudomonadati</taxon>
        <taxon>Pseudomonadota</taxon>
        <taxon>Gammaproteobacteria</taxon>
        <taxon>Oceanospirillales</taxon>
        <taxon>Pleioneaceae</taxon>
        <taxon>Pleionea</taxon>
    </lineage>
</organism>
<dbReference type="InterPro" id="IPR011014">
    <property type="entry name" value="MscS_channel_TM-2"/>
</dbReference>
<feature type="domain" description="Mechanosensitive ion channel MscS" evidence="10">
    <location>
        <begin position="500"/>
        <end position="565"/>
    </location>
</feature>
<dbReference type="SUPFAM" id="SSF82861">
    <property type="entry name" value="Mechanosensitive channel protein MscS (YggB), transmembrane region"/>
    <property type="match status" value="1"/>
</dbReference>
<evidence type="ECO:0000256" key="8">
    <source>
        <dbReference type="SAM" id="Phobius"/>
    </source>
</evidence>
<dbReference type="InterPro" id="IPR006685">
    <property type="entry name" value="MscS_channel_2nd"/>
</dbReference>
<dbReference type="Gene3D" id="1.10.287.1260">
    <property type="match status" value="1"/>
</dbReference>
<dbReference type="SUPFAM" id="SSF50182">
    <property type="entry name" value="Sm-like ribonucleoproteins"/>
    <property type="match status" value="1"/>
</dbReference>
<feature type="chain" id="PRO_5041314586" evidence="9">
    <location>
        <begin position="21"/>
        <end position="677"/>
    </location>
</feature>
<proteinExistence type="inferred from homology"/>
<dbReference type="InterPro" id="IPR011066">
    <property type="entry name" value="MscS_channel_C_sf"/>
</dbReference>
<keyword evidence="7" id="KW-0175">Coiled coil</keyword>
<dbReference type="InterPro" id="IPR023408">
    <property type="entry name" value="MscS_beta-dom_sf"/>
</dbReference>
<evidence type="ECO:0000256" key="9">
    <source>
        <dbReference type="SAM" id="SignalP"/>
    </source>
</evidence>